<dbReference type="RefSeq" id="WP_317946692.1">
    <property type="nucleotide sequence ID" value="NZ_JAUBDI010000030.1"/>
</dbReference>
<dbReference type="Proteomes" id="UP001282284">
    <property type="component" value="Unassembled WGS sequence"/>
</dbReference>
<reference evidence="1 2" key="1">
    <citation type="submission" date="2023-06" db="EMBL/GenBank/DDBJ databases">
        <title>Sporosarcina sp. nov., isolated from Korean traditional fermented seafood 'Jeotgal'.</title>
        <authorList>
            <person name="Yang A.I."/>
            <person name="Shin N.-R."/>
        </authorList>
    </citation>
    <scope>NUCLEOTIDE SEQUENCE [LARGE SCALE GENOMIC DNA]</scope>
    <source>
        <strain evidence="1 2">KCTC13119</strain>
    </source>
</reference>
<sequence length="131" mass="15373">MKRKYEKVALILILVLLISIPFIYKVVIQPKNALEMYQMVKFAEDFNQVRGHVLEGYEGNVSEELYNEVKNTDLSPEKVRQFTVFEYENETYFIETSPGTMKLKVLGLDKVPEEVHEYLKGLNEEIEVIHE</sequence>
<evidence type="ECO:0000313" key="2">
    <source>
        <dbReference type="Proteomes" id="UP001282284"/>
    </source>
</evidence>
<dbReference type="EMBL" id="JAUBDI010000030">
    <property type="protein sequence ID" value="MDW0115119.1"/>
    <property type="molecule type" value="Genomic_DNA"/>
</dbReference>
<organism evidence="1 2">
    <name type="scientific">Sporosarcina saromensis</name>
    <dbReference type="NCBI Taxonomy" id="359365"/>
    <lineage>
        <taxon>Bacteria</taxon>
        <taxon>Bacillati</taxon>
        <taxon>Bacillota</taxon>
        <taxon>Bacilli</taxon>
        <taxon>Bacillales</taxon>
        <taxon>Caryophanaceae</taxon>
        <taxon>Sporosarcina</taxon>
    </lineage>
</organism>
<evidence type="ECO:0000313" key="1">
    <source>
        <dbReference type="EMBL" id="MDW0115119.1"/>
    </source>
</evidence>
<protein>
    <recommendedName>
        <fullName evidence="3">DUF3139 domain-containing protein</fullName>
    </recommendedName>
</protein>
<gene>
    <name evidence="1" type="ORF">QT711_18320</name>
</gene>
<evidence type="ECO:0008006" key="3">
    <source>
        <dbReference type="Google" id="ProtNLM"/>
    </source>
</evidence>
<accession>A0ABU4GDR1</accession>
<comment type="caution">
    <text evidence="1">The sequence shown here is derived from an EMBL/GenBank/DDBJ whole genome shotgun (WGS) entry which is preliminary data.</text>
</comment>
<name>A0ABU4GDR1_9BACL</name>
<keyword evidence="2" id="KW-1185">Reference proteome</keyword>
<proteinExistence type="predicted"/>